<dbReference type="AlphaFoldDB" id="A0AAD9M3E2"/>
<keyword evidence="1" id="KW-0472">Membrane</keyword>
<name>A0AAD9M3E2_9PEZI</name>
<evidence type="ECO:0000313" key="3">
    <source>
        <dbReference type="Proteomes" id="UP001232148"/>
    </source>
</evidence>
<gene>
    <name evidence="2" type="ORF">LX32DRAFT_325467</name>
</gene>
<dbReference type="EMBL" id="MU842851">
    <property type="protein sequence ID" value="KAK2030462.1"/>
    <property type="molecule type" value="Genomic_DNA"/>
</dbReference>
<feature type="transmembrane region" description="Helical" evidence="1">
    <location>
        <begin position="53"/>
        <end position="75"/>
    </location>
</feature>
<reference evidence="2" key="1">
    <citation type="submission" date="2021-06" db="EMBL/GenBank/DDBJ databases">
        <title>Comparative genomics, transcriptomics and evolutionary studies reveal genomic signatures of adaptation to plant cell wall in hemibiotrophic fungi.</title>
        <authorList>
            <consortium name="DOE Joint Genome Institute"/>
            <person name="Baroncelli R."/>
            <person name="Diaz J.F."/>
            <person name="Benocci T."/>
            <person name="Peng M."/>
            <person name="Battaglia E."/>
            <person name="Haridas S."/>
            <person name="Andreopoulos W."/>
            <person name="Labutti K."/>
            <person name="Pangilinan J."/>
            <person name="Floch G.L."/>
            <person name="Makela M.R."/>
            <person name="Henrissat B."/>
            <person name="Grigoriev I.V."/>
            <person name="Crouch J.A."/>
            <person name="De Vries R.P."/>
            <person name="Sukno S.A."/>
            <person name="Thon M.R."/>
        </authorList>
    </citation>
    <scope>NUCLEOTIDE SEQUENCE</scope>
    <source>
        <strain evidence="2">MAFF235873</strain>
    </source>
</reference>
<sequence>MARARILGYLLPPSGTTSYQLSHMQGPLFTTGPGGAPRVSSVSPCVSLPTFLFLWYTVVFMLTLPCNVTFLPLYLSVLLARSHIQCYYYCKRHPRLLLPIRLYFSSSALVPVCRCVRTSGQYFVEVLSSPKPASSNAGVCCLAT</sequence>
<proteinExistence type="predicted"/>
<comment type="caution">
    <text evidence="2">The sequence shown here is derived from an EMBL/GenBank/DDBJ whole genome shotgun (WGS) entry which is preliminary data.</text>
</comment>
<keyword evidence="1" id="KW-0812">Transmembrane</keyword>
<evidence type="ECO:0000256" key="1">
    <source>
        <dbReference type="SAM" id="Phobius"/>
    </source>
</evidence>
<evidence type="ECO:0000313" key="2">
    <source>
        <dbReference type="EMBL" id="KAK2030462.1"/>
    </source>
</evidence>
<dbReference type="Proteomes" id="UP001232148">
    <property type="component" value="Unassembled WGS sequence"/>
</dbReference>
<organism evidence="2 3">
    <name type="scientific">Colletotrichum zoysiae</name>
    <dbReference type="NCBI Taxonomy" id="1216348"/>
    <lineage>
        <taxon>Eukaryota</taxon>
        <taxon>Fungi</taxon>
        <taxon>Dikarya</taxon>
        <taxon>Ascomycota</taxon>
        <taxon>Pezizomycotina</taxon>
        <taxon>Sordariomycetes</taxon>
        <taxon>Hypocreomycetidae</taxon>
        <taxon>Glomerellales</taxon>
        <taxon>Glomerellaceae</taxon>
        <taxon>Colletotrichum</taxon>
        <taxon>Colletotrichum graminicola species complex</taxon>
    </lineage>
</organism>
<accession>A0AAD9M3E2</accession>
<keyword evidence="3" id="KW-1185">Reference proteome</keyword>
<protein>
    <submittedName>
        <fullName evidence="2">Uncharacterized protein</fullName>
    </submittedName>
</protein>
<keyword evidence="1" id="KW-1133">Transmembrane helix</keyword>